<feature type="transmembrane region" description="Helical" evidence="1">
    <location>
        <begin position="53"/>
        <end position="72"/>
    </location>
</feature>
<protein>
    <submittedName>
        <fullName evidence="2">Uncharacterized protein</fullName>
    </submittedName>
</protein>
<organism evidence="2 3">
    <name type="scientific">Luteibacter yeojuensis</name>
    <dbReference type="NCBI Taxonomy" id="345309"/>
    <lineage>
        <taxon>Bacteria</taxon>
        <taxon>Pseudomonadati</taxon>
        <taxon>Pseudomonadota</taxon>
        <taxon>Gammaproteobacteria</taxon>
        <taxon>Lysobacterales</taxon>
        <taxon>Rhodanobacteraceae</taxon>
        <taxon>Luteibacter</taxon>
    </lineage>
</organism>
<keyword evidence="3" id="KW-1185">Reference proteome</keyword>
<comment type="caution">
    <text evidence="2">The sequence shown here is derived from an EMBL/GenBank/DDBJ whole genome shotgun (WGS) entry which is preliminary data.</text>
</comment>
<feature type="transmembrane region" description="Helical" evidence="1">
    <location>
        <begin position="95"/>
        <end position="118"/>
    </location>
</feature>
<keyword evidence="1" id="KW-0472">Membrane</keyword>
<dbReference type="AlphaFoldDB" id="A0A7X5QVV7"/>
<feature type="transmembrane region" description="Helical" evidence="1">
    <location>
        <begin position="159"/>
        <end position="178"/>
    </location>
</feature>
<sequence>MLWMVFAALLNRVSPAMQRSYDHPMARQRYAGLVMLGVHPAPTMMLRILRVVLAMRVILGSMGYLSALYIAFSDGSAPGTCEICQLDPLSKTLRFWLLFCLAAALTVAAEIAVIMVAYQDKYIEEAPPYINLQRIRLGFRLVFSDVPASAGDRVNGLRIACRCVVLIAIIDVLLMIFLPDEILRWQPRFYGCSG</sequence>
<name>A0A7X5QVV7_9GAMM</name>
<evidence type="ECO:0000256" key="1">
    <source>
        <dbReference type="SAM" id="Phobius"/>
    </source>
</evidence>
<dbReference type="Proteomes" id="UP000518878">
    <property type="component" value="Unassembled WGS sequence"/>
</dbReference>
<keyword evidence="1" id="KW-0812">Transmembrane</keyword>
<evidence type="ECO:0000313" key="2">
    <source>
        <dbReference type="EMBL" id="NID16389.1"/>
    </source>
</evidence>
<dbReference type="EMBL" id="JAAQTL010000001">
    <property type="protein sequence ID" value="NID16389.1"/>
    <property type="molecule type" value="Genomic_DNA"/>
</dbReference>
<accession>A0A7X5QVV7</accession>
<keyword evidence="1" id="KW-1133">Transmembrane helix</keyword>
<dbReference type="RefSeq" id="WP_166700028.1">
    <property type="nucleotide sequence ID" value="NZ_JAAQTL010000001.1"/>
</dbReference>
<evidence type="ECO:0000313" key="3">
    <source>
        <dbReference type="Proteomes" id="UP000518878"/>
    </source>
</evidence>
<reference evidence="2 3" key="1">
    <citation type="journal article" date="2006" name="Int. J. Syst. Evol. Microbiol.">
        <title>Dyella yeojuensis sp. nov., isolated from greenhouse soil in Korea.</title>
        <authorList>
            <person name="Kim B.Y."/>
            <person name="Weon H.Y."/>
            <person name="Lee K.H."/>
            <person name="Seok S.J."/>
            <person name="Kwon S.W."/>
            <person name="Go S.J."/>
            <person name="Stackebrandt E."/>
        </authorList>
    </citation>
    <scope>NUCLEOTIDE SEQUENCE [LARGE SCALE GENOMIC DNA]</scope>
    <source>
        <strain evidence="2 3">DSM 17673</strain>
    </source>
</reference>
<gene>
    <name evidence="2" type="ORF">HBF32_13045</name>
</gene>
<proteinExistence type="predicted"/>